<keyword evidence="1 6" id="KW-0285">Flavoprotein</keyword>
<comment type="similarity">
    <text evidence="5">Belongs to the NtaA/SnaA/DszA monooxygenase family.</text>
</comment>
<dbReference type="PANTHER" id="PTHR30011">
    <property type="entry name" value="ALKANESULFONATE MONOOXYGENASE-RELATED"/>
    <property type="match status" value="1"/>
</dbReference>
<comment type="caution">
    <text evidence="8">The sequence shown here is derived from an EMBL/GenBank/DDBJ whole genome shotgun (WGS) entry which is preliminary data.</text>
</comment>
<dbReference type="PANTHER" id="PTHR30011:SF16">
    <property type="entry name" value="C2H2 FINGER DOMAIN TRANSCRIPTION FACTOR (EUROFUNG)-RELATED"/>
    <property type="match status" value="1"/>
</dbReference>
<reference evidence="8 9" key="1">
    <citation type="submission" date="2019-07" db="EMBL/GenBank/DDBJ databases">
        <title>Whole genome shotgun sequence of Reyranella soli NBRC 108950.</title>
        <authorList>
            <person name="Hosoyama A."/>
            <person name="Uohara A."/>
            <person name="Ohji S."/>
            <person name="Ichikawa N."/>
        </authorList>
    </citation>
    <scope>NUCLEOTIDE SEQUENCE [LARGE SCALE GENOMIC DNA]</scope>
    <source>
        <strain evidence="8 9">NBRC 108950</strain>
    </source>
</reference>
<dbReference type="InterPro" id="IPR051260">
    <property type="entry name" value="Diverse_substr_monoxygenases"/>
</dbReference>
<dbReference type="OrthoDB" id="6752030at2"/>
<gene>
    <name evidence="8" type="ORF">RSO01_22710</name>
</gene>
<dbReference type="GO" id="GO:0004497">
    <property type="term" value="F:monooxygenase activity"/>
    <property type="evidence" value="ECO:0007669"/>
    <property type="project" value="UniProtKB-KW"/>
</dbReference>
<dbReference type="RefSeq" id="WP_147149202.1">
    <property type="nucleotide sequence ID" value="NZ_BKAJ01000033.1"/>
</dbReference>
<feature type="binding site" evidence="6">
    <location>
        <position position="158"/>
    </location>
    <ligand>
        <name>FMN</name>
        <dbReference type="ChEBI" id="CHEBI:58210"/>
    </ligand>
</feature>
<keyword evidence="2 6" id="KW-0288">FMN</keyword>
<evidence type="ECO:0000256" key="3">
    <source>
        <dbReference type="ARBA" id="ARBA00023002"/>
    </source>
</evidence>
<evidence type="ECO:0000313" key="9">
    <source>
        <dbReference type="Proteomes" id="UP000321058"/>
    </source>
</evidence>
<feature type="binding site" evidence="6">
    <location>
        <position position="229"/>
    </location>
    <ligand>
        <name>FMN</name>
        <dbReference type="ChEBI" id="CHEBI:58210"/>
    </ligand>
</feature>
<dbReference type="AlphaFoldDB" id="A0A512N810"/>
<feature type="binding site" evidence="6">
    <location>
        <position position="154"/>
    </location>
    <ligand>
        <name>FMN</name>
        <dbReference type="ChEBI" id="CHEBI:58210"/>
    </ligand>
</feature>
<evidence type="ECO:0000256" key="1">
    <source>
        <dbReference type="ARBA" id="ARBA00022630"/>
    </source>
</evidence>
<feature type="binding site" evidence="6">
    <location>
        <position position="58"/>
    </location>
    <ligand>
        <name>FMN</name>
        <dbReference type="ChEBI" id="CHEBI:58210"/>
    </ligand>
</feature>
<evidence type="ECO:0000259" key="7">
    <source>
        <dbReference type="Pfam" id="PF00296"/>
    </source>
</evidence>
<proteinExistence type="inferred from homology"/>
<dbReference type="Proteomes" id="UP000321058">
    <property type="component" value="Unassembled WGS sequence"/>
</dbReference>
<dbReference type="InterPro" id="IPR036661">
    <property type="entry name" value="Luciferase-like_sf"/>
</dbReference>
<dbReference type="InterPro" id="IPR011251">
    <property type="entry name" value="Luciferase-like_dom"/>
</dbReference>
<protein>
    <submittedName>
        <fullName evidence="8">Dibenzothiophene desulfurization enzyme A</fullName>
    </submittedName>
</protein>
<evidence type="ECO:0000256" key="2">
    <source>
        <dbReference type="ARBA" id="ARBA00022643"/>
    </source>
</evidence>
<name>A0A512N810_9HYPH</name>
<feature type="binding site" evidence="6">
    <location>
        <position position="104"/>
    </location>
    <ligand>
        <name>FMN</name>
        <dbReference type="ChEBI" id="CHEBI:58210"/>
    </ligand>
</feature>
<evidence type="ECO:0000313" key="8">
    <source>
        <dbReference type="EMBL" id="GEP55105.1"/>
    </source>
</evidence>
<dbReference type="EMBL" id="BKAJ01000033">
    <property type="protein sequence ID" value="GEP55105.1"/>
    <property type="molecule type" value="Genomic_DNA"/>
</dbReference>
<keyword evidence="4" id="KW-0503">Monooxygenase</keyword>
<evidence type="ECO:0000256" key="5">
    <source>
        <dbReference type="ARBA" id="ARBA00033748"/>
    </source>
</evidence>
<organism evidence="8 9">
    <name type="scientific">Reyranella soli</name>
    <dbReference type="NCBI Taxonomy" id="1230389"/>
    <lineage>
        <taxon>Bacteria</taxon>
        <taxon>Pseudomonadati</taxon>
        <taxon>Pseudomonadota</taxon>
        <taxon>Alphaproteobacteria</taxon>
        <taxon>Hyphomicrobiales</taxon>
        <taxon>Reyranellaceae</taxon>
        <taxon>Reyranella</taxon>
    </lineage>
</organism>
<sequence length="433" mass="48141">MAADLFHLGWFLGNSFGVHGWNQLWGGTSGEDWSHPDLHVDLAKAAERACFDFVLLEDSVFVPDNYGSSMDFYLKRALRAPKNDPLPLVPLMAQATSRLGLVPTISTSFYPPYLLARLIATLDLMSKGRVGCNFVTSTAERAAQNFGLDTHLEHDLRYEMAAEFVEVVLELWSSWDADAIVMDRERGMFVDPAKVRKIDFKGQFFSSRGPLNTARPPQGQPVLVQAGNSPQGQDFAAKRMDAVLCAVSTVEEMKAFRTTMRKKVAAAGRDPDSCKVMYVATPTIGESDEEAWERVRRRQAHRKAAPELALAQMGSLTDIDFSVFDIDAPIGELTTNGQQGTLKRFLKQGATLREIAQNYKYSYEELVGTPDKVAGQMAALMEEVGGDGFVFTGNLTRRYIAEITDGLVPALQRRGAVRRAYEHQHFRDNLLGF</sequence>
<feature type="domain" description="Luciferase-like" evidence="7">
    <location>
        <begin position="30"/>
        <end position="387"/>
    </location>
</feature>
<dbReference type="SUPFAM" id="SSF51679">
    <property type="entry name" value="Bacterial luciferase-like"/>
    <property type="match status" value="1"/>
</dbReference>
<dbReference type="GO" id="GO:0016705">
    <property type="term" value="F:oxidoreductase activity, acting on paired donors, with incorporation or reduction of molecular oxygen"/>
    <property type="evidence" value="ECO:0007669"/>
    <property type="project" value="InterPro"/>
</dbReference>
<dbReference type="InterPro" id="IPR016215">
    <property type="entry name" value="NTA_MOA"/>
</dbReference>
<dbReference type="NCBIfam" id="TIGR03860">
    <property type="entry name" value="FMN_nitrolo"/>
    <property type="match status" value="1"/>
</dbReference>
<evidence type="ECO:0000256" key="4">
    <source>
        <dbReference type="ARBA" id="ARBA00023033"/>
    </source>
</evidence>
<keyword evidence="9" id="KW-1185">Reference proteome</keyword>
<dbReference type="Pfam" id="PF00296">
    <property type="entry name" value="Bac_luciferase"/>
    <property type="match status" value="1"/>
</dbReference>
<dbReference type="Gene3D" id="3.20.20.30">
    <property type="entry name" value="Luciferase-like domain"/>
    <property type="match status" value="1"/>
</dbReference>
<evidence type="ECO:0000256" key="6">
    <source>
        <dbReference type="PIRSR" id="PIRSR000337-1"/>
    </source>
</evidence>
<keyword evidence="3" id="KW-0560">Oxidoreductase</keyword>
<dbReference type="PIRSF" id="PIRSF000337">
    <property type="entry name" value="NTA_MOA"/>
    <property type="match status" value="1"/>
</dbReference>
<accession>A0A512N810</accession>